<dbReference type="CDD" id="cd13123">
    <property type="entry name" value="MATE_MurJ_like"/>
    <property type="match status" value="1"/>
</dbReference>
<dbReference type="PRINTS" id="PR01806">
    <property type="entry name" value="VIRFACTRMVIN"/>
</dbReference>
<dbReference type="PIRSF" id="PIRSF002869">
    <property type="entry name" value="MviN"/>
    <property type="match status" value="1"/>
</dbReference>
<proteinExistence type="inferred from homology"/>
<keyword evidence="2 8" id="KW-1003">Cell membrane</keyword>
<dbReference type="HAMAP" id="MF_02078">
    <property type="entry name" value="MurJ_MviN"/>
    <property type="match status" value="1"/>
</dbReference>
<feature type="transmembrane region" description="Helical" evidence="8">
    <location>
        <begin position="264"/>
        <end position="289"/>
    </location>
</feature>
<name>A0A2T1LUA3_9CHRO</name>
<protein>
    <recommendedName>
        <fullName evidence="8">Probable lipid II flippase MurJ</fullName>
    </recommendedName>
</protein>
<comment type="caution">
    <text evidence="10">The sequence shown here is derived from an EMBL/GenBank/DDBJ whole genome shotgun (WGS) entry which is preliminary data.</text>
</comment>
<feature type="transmembrane region" description="Helical" evidence="8">
    <location>
        <begin position="28"/>
        <end position="46"/>
    </location>
</feature>
<sequence>MSNLSRFGLSTLNDVISVSNSSKKSRSLVGIAGIVALATLISKVFGLIREQVVAAAFGIGPVVNAYAYAYVIPGFLFILLGGINGPFHSALISVLAKRDKSEAAPLVETVTTLVSIILLVVTVLLVILAAPCIDLLAPGLDKISRDIAVQQLQIMAPLALLSGLIGIGFGTLNASDQYWLPGISPLFSSITVIIGIGAIAWQLGEQVNAPQYLQFGGMILAVTTLMGAILQWLAQLGAQTSAGMGKLRLRFDWRIPGVSDVMKVMIPATLSSGMLQINTYTALFFASFIPNAAASMRYANFVVLTPLGIISNMILVPLFPVFSRLAAPENWIELKVRIRQGLLLTALTMIPLTAIFIALAFPIVQVVYERGAFNLAASKEVVPVMMAYGLGMFFYLARDVLVRVFYALGDGETPFKVSIINIFLNGVLDFLFYKPFGTPGLVFATIIVNVTSMLAFVWILHRRLRGLPLVEWGVILLALTGIGIISGSVSWWFSWLWEKSLGHGNLILQLLELSLASLVCMGVFVLLALPLRLPELNILVSRIRGKLAR</sequence>
<feature type="transmembrane region" description="Helical" evidence="8">
    <location>
        <begin position="342"/>
        <end position="368"/>
    </location>
</feature>
<comment type="pathway">
    <text evidence="8">Cell wall biogenesis; peptidoglycan biosynthesis.</text>
</comment>
<dbReference type="GO" id="GO:0009252">
    <property type="term" value="P:peptidoglycan biosynthetic process"/>
    <property type="evidence" value="ECO:0007669"/>
    <property type="project" value="UniProtKB-UniRule"/>
</dbReference>
<dbReference type="Pfam" id="PF03023">
    <property type="entry name" value="MurJ"/>
    <property type="match status" value="1"/>
</dbReference>
<feature type="transmembrane region" description="Helical" evidence="8">
    <location>
        <begin position="152"/>
        <end position="172"/>
    </location>
</feature>
<feature type="transmembrane region" description="Helical" evidence="8">
    <location>
        <begin position="472"/>
        <end position="494"/>
    </location>
</feature>
<dbReference type="PANTHER" id="PTHR43486:SF1">
    <property type="entry name" value="LIPID II FLIPPASE MURJ-RELATED"/>
    <property type="match status" value="1"/>
</dbReference>
<keyword evidence="6 8" id="KW-1133">Transmembrane helix</keyword>
<feature type="transmembrane region" description="Helical" evidence="8">
    <location>
        <begin position="440"/>
        <end position="460"/>
    </location>
</feature>
<reference evidence="10 11" key="1">
    <citation type="submission" date="2018-03" db="EMBL/GenBank/DDBJ databases">
        <title>The ancient ancestry and fast evolution of plastids.</title>
        <authorList>
            <person name="Moore K.R."/>
            <person name="Magnabosco C."/>
            <person name="Momper L."/>
            <person name="Gold D.A."/>
            <person name="Bosak T."/>
            <person name="Fournier G.P."/>
        </authorList>
    </citation>
    <scope>NUCLEOTIDE SEQUENCE [LARGE SCALE GENOMIC DNA]</scope>
    <source>
        <strain evidence="10 11">CCALA 016</strain>
    </source>
</reference>
<dbReference type="RefSeq" id="WP_106458299.1">
    <property type="nucleotide sequence ID" value="NZ_PXOH01000023.1"/>
</dbReference>
<organism evidence="10 11">
    <name type="scientific">Aphanothece hegewaldii CCALA 016</name>
    <dbReference type="NCBI Taxonomy" id="2107694"/>
    <lineage>
        <taxon>Bacteria</taxon>
        <taxon>Bacillati</taxon>
        <taxon>Cyanobacteriota</taxon>
        <taxon>Cyanophyceae</taxon>
        <taxon>Oscillatoriophycideae</taxon>
        <taxon>Chroococcales</taxon>
        <taxon>Aphanothecaceae</taxon>
        <taxon>Aphanothece</taxon>
    </lineage>
</organism>
<accession>A0A2T1LUA3</accession>
<keyword evidence="5 8" id="KW-0573">Peptidoglycan synthesis</keyword>
<evidence type="ECO:0000256" key="3">
    <source>
        <dbReference type="ARBA" id="ARBA00022692"/>
    </source>
</evidence>
<keyword evidence="8 9" id="KW-0961">Cell wall biogenesis/degradation</keyword>
<reference evidence="10 11" key="2">
    <citation type="submission" date="2018-03" db="EMBL/GenBank/DDBJ databases">
        <authorList>
            <person name="Keele B.F."/>
        </authorList>
    </citation>
    <scope>NUCLEOTIDE SEQUENCE [LARGE SCALE GENOMIC DNA]</scope>
    <source>
        <strain evidence="10 11">CCALA 016</strain>
    </source>
</reference>
<dbReference type="Proteomes" id="UP000239001">
    <property type="component" value="Unassembled WGS sequence"/>
</dbReference>
<keyword evidence="8 9" id="KW-0813">Transport</keyword>
<comment type="function">
    <text evidence="8 9">Involved in peptidoglycan biosynthesis. Transports lipid-linked peptidoglycan precursors from the inner to the outer leaflet of the cytoplasmic membrane.</text>
</comment>
<comment type="subcellular location">
    <subcellularLocation>
        <location evidence="1 8">Cell membrane</location>
        <topology evidence="1 8">Multi-pass membrane protein</topology>
    </subcellularLocation>
</comment>
<feature type="transmembrane region" description="Helical" evidence="8">
    <location>
        <begin position="380"/>
        <end position="397"/>
    </location>
</feature>
<dbReference type="NCBIfam" id="TIGR01695">
    <property type="entry name" value="murJ_mviN"/>
    <property type="match status" value="1"/>
</dbReference>
<evidence type="ECO:0000256" key="7">
    <source>
        <dbReference type="ARBA" id="ARBA00023136"/>
    </source>
</evidence>
<evidence type="ECO:0000256" key="9">
    <source>
        <dbReference type="PIRNR" id="PIRNR002869"/>
    </source>
</evidence>
<feature type="transmembrane region" description="Helical" evidence="8">
    <location>
        <begin position="506"/>
        <end position="529"/>
    </location>
</feature>
<evidence type="ECO:0000256" key="6">
    <source>
        <dbReference type="ARBA" id="ARBA00022989"/>
    </source>
</evidence>
<dbReference type="GO" id="GO:0005886">
    <property type="term" value="C:plasma membrane"/>
    <property type="evidence" value="ECO:0007669"/>
    <property type="project" value="UniProtKB-SubCell"/>
</dbReference>
<dbReference type="OrthoDB" id="9804143at2"/>
<gene>
    <name evidence="10" type="primary">mviN</name>
    <name evidence="8" type="synonym">murJ</name>
    <name evidence="10" type="ORF">C7H19_17965</name>
</gene>
<dbReference type="GO" id="GO:0008360">
    <property type="term" value="P:regulation of cell shape"/>
    <property type="evidence" value="ECO:0007669"/>
    <property type="project" value="UniProtKB-UniRule"/>
</dbReference>
<evidence type="ECO:0000256" key="1">
    <source>
        <dbReference type="ARBA" id="ARBA00004651"/>
    </source>
</evidence>
<dbReference type="GO" id="GO:0071555">
    <property type="term" value="P:cell wall organization"/>
    <property type="evidence" value="ECO:0007669"/>
    <property type="project" value="UniProtKB-UniRule"/>
</dbReference>
<keyword evidence="4 8" id="KW-0133">Cell shape</keyword>
<comment type="similarity">
    <text evidence="8 9">Belongs to the MurJ/MviN family.</text>
</comment>
<feature type="transmembrane region" description="Helical" evidence="8">
    <location>
        <begin position="212"/>
        <end position="234"/>
    </location>
</feature>
<evidence type="ECO:0000256" key="2">
    <source>
        <dbReference type="ARBA" id="ARBA00022475"/>
    </source>
</evidence>
<dbReference type="EMBL" id="PXOH01000023">
    <property type="protein sequence ID" value="PSF35029.1"/>
    <property type="molecule type" value="Genomic_DNA"/>
</dbReference>
<evidence type="ECO:0000256" key="4">
    <source>
        <dbReference type="ARBA" id="ARBA00022960"/>
    </source>
</evidence>
<evidence type="ECO:0000313" key="11">
    <source>
        <dbReference type="Proteomes" id="UP000239001"/>
    </source>
</evidence>
<dbReference type="PANTHER" id="PTHR43486">
    <property type="entry name" value="LIPID II FLIPPASE MURJ-RELATED"/>
    <property type="match status" value="1"/>
</dbReference>
<dbReference type="GO" id="GO:0015648">
    <property type="term" value="F:lipid-linked peptidoglycan transporter activity"/>
    <property type="evidence" value="ECO:0007669"/>
    <property type="project" value="UniProtKB-UniRule"/>
</dbReference>
<dbReference type="UniPathway" id="UPA00219"/>
<evidence type="ECO:0000256" key="5">
    <source>
        <dbReference type="ARBA" id="ARBA00022984"/>
    </source>
</evidence>
<evidence type="ECO:0000256" key="8">
    <source>
        <dbReference type="HAMAP-Rule" id="MF_02078"/>
    </source>
</evidence>
<evidence type="ECO:0000313" key="10">
    <source>
        <dbReference type="EMBL" id="PSF35029.1"/>
    </source>
</evidence>
<feature type="transmembrane region" description="Helical" evidence="8">
    <location>
        <begin position="178"/>
        <end position="200"/>
    </location>
</feature>
<dbReference type="InterPro" id="IPR004268">
    <property type="entry name" value="MurJ"/>
</dbReference>
<keyword evidence="11" id="KW-1185">Reference proteome</keyword>
<feature type="transmembrane region" description="Helical" evidence="8">
    <location>
        <begin position="301"/>
        <end position="322"/>
    </location>
</feature>
<keyword evidence="3 8" id="KW-0812">Transmembrane</keyword>
<dbReference type="AlphaFoldDB" id="A0A2T1LUA3"/>
<keyword evidence="7 8" id="KW-0472">Membrane</keyword>
<feature type="transmembrane region" description="Helical" evidence="8">
    <location>
        <begin position="116"/>
        <end position="140"/>
    </location>
</feature>